<reference evidence="1" key="1">
    <citation type="submission" date="2020-05" db="EMBL/GenBank/DDBJ databases">
        <authorList>
            <person name="Chiriac C."/>
            <person name="Salcher M."/>
            <person name="Ghai R."/>
            <person name="Kavagutti S V."/>
        </authorList>
    </citation>
    <scope>NUCLEOTIDE SEQUENCE</scope>
</reference>
<evidence type="ECO:0000313" key="2">
    <source>
        <dbReference type="EMBL" id="CAB4893774.1"/>
    </source>
</evidence>
<dbReference type="EMBL" id="CAFBMF010000023">
    <property type="protein sequence ID" value="CAB4893774.1"/>
    <property type="molecule type" value="Genomic_DNA"/>
</dbReference>
<accession>A0A6J6QZE2</accession>
<gene>
    <name evidence="1" type="ORF">UFOPK2658_00766</name>
    <name evidence="2" type="ORF">UFOPK3494_00549</name>
    <name evidence="3" type="ORF">UFOPK4134_01795</name>
</gene>
<dbReference type="EMBL" id="CAFBPS010000213">
    <property type="protein sequence ID" value="CAB5037683.1"/>
    <property type="molecule type" value="Genomic_DNA"/>
</dbReference>
<organism evidence="1">
    <name type="scientific">freshwater metagenome</name>
    <dbReference type="NCBI Taxonomy" id="449393"/>
    <lineage>
        <taxon>unclassified sequences</taxon>
        <taxon>metagenomes</taxon>
        <taxon>ecological metagenomes</taxon>
    </lineage>
</organism>
<dbReference type="Gene3D" id="1.10.287.1060">
    <property type="entry name" value="ESAT-6-like"/>
    <property type="match status" value="1"/>
</dbReference>
<protein>
    <submittedName>
        <fullName evidence="1">Unannotated protein</fullName>
    </submittedName>
</protein>
<dbReference type="InterPro" id="IPR036689">
    <property type="entry name" value="ESAT-6-like_sf"/>
</dbReference>
<dbReference type="SUPFAM" id="SSF140453">
    <property type="entry name" value="EsxAB dimer-like"/>
    <property type="match status" value="1"/>
</dbReference>
<dbReference type="AlphaFoldDB" id="A0A6J6QZE2"/>
<name>A0A6J6QZE2_9ZZZZ</name>
<evidence type="ECO:0000313" key="1">
    <source>
        <dbReference type="EMBL" id="CAB4717121.1"/>
    </source>
</evidence>
<evidence type="ECO:0000313" key="3">
    <source>
        <dbReference type="EMBL" id="CAB5037683.1"/>
    </source>
</evidence>
<proteinExistence type="predicted"/>
<dbReference type="EMBL" id="CAEZYH010000023">
    <property type="protein sequence ID" value="CAB4717121.1"/>
    <property type="molecule type" value="Genomic_DNA"/>
</dbReference>
<sequence length="95" mass="10402">MSQFTTGGMIGADPDQLVSLGHTLSRQRSDIEGLVAVVNSALASTNWNGPARQSFEQDWQTSFRTALSRLGEAFDLAGRDCLMRANELRRVMGMP</sequence>